<feature type="transmembrane region" description="Helical" evidence="1">
    <location>
        <begin position="58"/>
        <end position="75"/>
    </location>
</feature>
<keyword evidence="1" id="KW-0812">Transmembrane</keyword>
<feature type="transmembrane region" description="Helical" evidence="1">
    <location>
        <begin position="322"/>
        <end position="352"/>
    </location>
</feature>
<dbReference type="EMBL" id="KI635825">
    <property type="protein sequence ID" value="ETB56397.1"/>
    <property type="molecule type" value="Genomic_DNA"/>
</dbReference>
<reference evidence="2 3" key="1">
    <citation type="submission" date="2013-11" db="EMBL/GenBank/DDBJ databases">
        <title>The Genome Sequence of Plasmodium yoelii 17X.</title>
        <authorList>
            <consortium name="The Broad Institute Genomics Platform"/>
            <consortium name="The Broad Institute Genome Sequencing Center for Infectious Disease"/>
            <person name="Neafsey D."/>
            <person name="Adams J."/>
            <person name="Walker B."/>
            <person name="Young S.K."/>
            <person name="Zeng Q."/>
            <person name="Gargeya S."/>
            <person name="Fitzgerald M."/>
            <person name="Haas B."/>
            <person name="Abouelleil A."/>
            <person name="Alvarado L."/>
            <person name="Chapman S.B."/>
            <person name="Gainer-Dewar J."/>
            <person name="Goldberg J."/>
            <person name="Griggs A."/>
            <person name="Gujja S."/>
            <person name="Hansen M."/>
            <person name="Howarth C."/>
            <person name="Imamovic A."/>
            <person name="Ireland A."/>
            <person name="Larimer J."/>
            <person name="McCowan C."/>
            <person name="Murphy C."/>
            <person name="Pearson M."/>
            <person name="Poon T.W."/>
            <person name="Priest M."/>
            <person name="Roberts A."/>
            <person name="Saif S."/>
            <person name="Shea T."/>
            <person name="Sykes S."/>
            <person name="Wortman J."/>
            <person name="Nusbaum C."/>
            <person name="Birren B."/>
        </authorList>
    </citation>
    <scope>NUCLEOTIDE SEQUENCE [LARGE SCALE GENOMIC DNA]</scope>
    <source>
        <strain evidence="2 3">17X</strain>
    </source>
</reference>
<feature type="transmembrane region" description="Helical" evidence="1">
    <location>
        <begin position="84"/>
        <end position="103"/>
    </location>
</feature>
<keyword evidence="1" id="KW-1133">Transmembrane helix</keyword>
<dbReference type="InterPro" id="IPR006484">
    <property type="entry name" value="PYST_B"/>
</dbReference>
<name>V7PC99_PLAYE</name>
<sequence>MVYFLEKNHYLFEKNIIFISINTFNEYNENYYNITLINPIESAKKHKTNKYYYFWNKYQFINIISNYTYYFIYLINKAKNESHFCIYLFYITLMLLFNELYFVNERDTCLERNITNFRNNRILADVNNQFNINDFHQSTLRRVSQFNDYNDDDDDEEMIFLRNIIDSQIKKHKENNTLPNLNNVDKKTKKLINGLLTEIEEVKKELDNKRNSEMAIQPIQDKRITKKDENNYVSEHENFKQLENYENNYVSEHENFKQLENYENNSVSEHENFRQLENFEKNMENKDYKFYGKFVKVISNNYKKLKVNKNIKKNDEKTLKRLMMAAGAILFVAIASGTVQFLLLLVPFGFLISKKWWKIVKNRFNE</sequence>
<evidence type="ECO:0000313" key="2">
    <source>
        <dbReference type="EMBL" id="ETB56397.1"/>
    </source>
</evidence>
<dbReference type="NCBIfam" id="TIGR01597">
    <property type="entry name" value="PYST-B"/>
    <property type="match status" value="1"/>
</dbReference>
<evidence type="ECO:0000256" key="1">
    <source>
        <dbReference type="SAM" id="Phobius"/>
    </source>
</evidence>
<gene>
    <name evidence="2" type="ORF">YYC_05826</name>
</gene>
<organism evidence="2 3">
    <name type="scientific">Plasmodium yoelii 17X</name>
    <dbReference type="NCBI Taxonomy" id="1323249"/>
    <lineage>
        <taxon>Eukaryota</taxon>
        <taxon>Sar</taxon>
        <taxon>Alveolata</taxon>
        <taxon>Apicomplexa</taxon>
        <taxon>Aconoidasida</taxon>
        <taxon>Haemosporida</taxon>
        <taxon>Plasmodiidae</taxon>
        <taxon>Plasmodium</taxon>
        <taxon>Plasmodium (Vinckeia)</taxon>
    </lineage>
</organism>
<keyword evidence="1" id="KW-0472">Membrane</keyword>
<dbReference type="Pfam" id="PF09592">
    <property type="entry name" value="DUF2031"/>
    <property type="match status" value="2"/>
</dbReference>
<dbReference type="Proteomes" id="UP000018538">
    <property type="component" value="Unassembled WGS sequence"/>
</dbReference>
<keyword evidence="3" id="KW-1185">Reference proteome</keyword>
<evidence type="ECO:0008006" key="4">
    <source>
        <dbReference type="Google" id="ProtNLM"/>
    </source>
</evidence>
<evidence type="ECO:0000313" key="3">
    <source>
        <dbReference type="Proteomes" id="UP000018538"/>
    </source>
</evidence>
<accession>V7PC99</accession>
<dbReference type="AlphaFoldDB" id="V7PC99"/>
<protein>
    <recommendedName>
        <fullName evidence="4">Fam-b protein</fullName>
    </recommendedName>
</protein>
<proteinExistence type="predicted"/>